<evidence type="ECO:0000313" key="1">
    <source>
        <dbReference type="EMBL" id="TYH66235.1"/>
    </source>
</evidence>
<reference evidence="1 2" key="1">
    <citation type="submission" date="2019-07" db="EMBL/GenBank/DDBJ databases">
        <title>WGS assembly of Gossypium tomentosum.</title>
        <authorList>
            <person name="Chen Z.J."/>
            <person name="Sreedasyam A."/>
            <person name="Ando A."/>
            <person name="Song Q."/>
            <person name="De L."/>
            <person name="Hulse-Kemp A."/>
            <person name="Ding M."/>
            <person name="Ye W."/>
            <person name="Kirkbride R."/>
            <person name="Jenkins J."/>
            <person name="Plott C."/>
            <person name="Lovell J."/>
            <person name="Lin Y.-M."/>
            <person name="Vaughn R."/>
            <person name="Liu B."/>
            <person name="Li W."/>
            <person name="Simpson S."/>
            <person name="Scheffler B."/>
            <person name="Saski C."/>
            <person name="Grover C."/>
            <person name="Hu G."/>
            <person name="Conover J."/>
            <person name="Carlson J."/>
            <person name="Shu S."/>
            <person name="Boston L."/>
            <person name="Williams M."/>
            <person name="Peterson D."/>
            <person name="Mcgee K."/>
            <person name="Jones D."/>
            <person name="Wendel J."/>
            <person name="Stelly D."/>
            <person name="Grimwood J."/>
            <person name="Schmutz J."/>
        </authorList>
    </citation>
    <scope>NUCLEOTIDE SEQUENCE [LARGE SCALE GENOMIC DNA]</scope>
    <source>
        <strain evidence="1">7179.01</strain>
    </source>
</reference>
<dbReference type="EMBL" id="CM017628">
    <property type="protein sequence ID" value="TYH66235.1"/>
    <property type="molecule type" value="Genomic_DNA"/>
</dbReference>
<evidence type="ECO:0000313" key="2">
    <source>
        <dbReference type="Proteomes" id="UP000322667"/>
    </source>
</evidence>
<proteinExistence type="predicted"/>
<name>A0A5D2KHX1_GOSTO</name>
<organism evidence="1 2">
    <name type="scientific">Gossypium tomentosum</name>
    <name type="common">Hawaiian cotton</name>
    <name type="synonym">Gossypium sandvicense</name>
    <dbReference type="NCBI Taxonomy" id="34277"/>
    <lineage>
        <taxon>Eukaryota</taxon>
        <taxon>Viridiplantae</taxon>
        <taxon>Streptophyta</taxon>
        <taxon>Embryophyta</taxon>
        <taxon>Tracheophyta</taxon>
        <taxon>Spermatophyta</taxon>
        <taxon>Magnoliopsida</taxon>
        <taxon>eudicotyledons</taxon>
        <taxon>Gunneridae</taxon>
        <taxon>Pentapetalae</taxon>
        <taxon>rosids</taxon>
        <taxon>malvids</taxon>
        <taxon>Malvales</taxon>
        <taxon>Malvaceae</taxon>
        <taxon>Malvoideae</taxon>
        <taxon>Gossypium</taxon>
    </lineage>
</organism>
<dbReference type="Proteomes" id="UP000322667">
    <property type="component" value="Chromosome D06"/>
</dbReference>
<dbReference type="AlphaFoldDB" id="A0A5D2KHX1"/>
<sequence>MCFYAARKLCRSLALQSSLELRLRRSERGSDRHRHEGTRLEAHACGGATCAGKSGWHAAHVEGGRRSGAGSC</sequence>
<gene>
    <name evidence="1" type="ORF">ES332_D06G108800v1</name>
</gene>
<keyword evidence="2" id="KW-1185">Reference proteome</keyword>
<protein>
    <submittedName>
        <fullName evidence="1">Uncharacterized protein</fullName>
    </submittedName>
</protein>
<accession>A0A5D2KHX1</accession>